<keyword evidence="1" id="KW-0732">Signal</keyword>
<reference evidence="2" key="1">
    <citation type="submission" date="2023-07" db="EMBL/GenBank/DDBJ databases">
        <title>Sorghum-associated microbial communities from plants grown in Nebraska, USA.</title>
        <authorList>
            <person name="Schachtman D."/>
        </authorList>
    </citation>
    <scope>NUCLEOTIDE SEQUENCE</scope>
    <source>
        <strain evidence="2">3432</strain>
    </source>
</reference>
<dbReference type="RefSeq" id="WP_310357657.1">
    <property type="nucleotide sequence ID" value="NZ_JAVDVC010000002.1"/>
</dbReference>
<gene>
    <name evidence="2" type="ORF">J2W43_001278</name>
</gene>
<dbReference type="EMBL" id="JAVDVC010000002">
    <property type="protein sequence ID" value="MDR6957302.1"/>
    <property type="molecule type" value="Genomic_DNA"/>
</dbReference>
<feature type="signal peptide" evidence="1">
    <location>
        <begin position="1"/>
        <end position="23"/>
    </location>
</feature>
<feature type="chain" id="PRO_5043544132" description="Lipoprotein" evidence="1">
    <location>
        <begin position="24"/>
        <end position="108"/>
    </location>
</feature>
<protein>
    <recommendedName>
        <fullName evidence="4">Lipoprotein</fullName>
    </recommendedName>
</protein>
<comment type="caution">
    <text evidence="2">The sequence shown here is derived from an EMBL/GenBank/DDBJ whole genome shotgun (WGS) entry which is preliminary data.</text>
</comment>
<evidence type="ECO:0000256" key="1">
    <source>
        <dbReference type="SAM" id="SignalP"/>
    </source>
</evidence>
<accession>A0AAW8M7Q2</accession>
<evidence type="ECO:0000313" key="3">
    <source>
        <dbReference type="Proteomes" id="UP001252613"/>
    </source>
</evidence>
<organism evidence="2 3">
    <name type="scientific">Pseudomonas brassicacearum</name>
    <dbReference type="NCBI Taxonomy" id="930166"/>
    <lineage>
        <taxon>Bacteria</taxon>
        <taxon>Pseudomonadati</taxon>
        <taxon>Pseudomonadota</taxon>
        <taxon>Gammaproteobacteria</taxon>
        <taxon>Pseudomonadales</taxon>
        <taxon>Pseudomonadaceae</taxon>
        <taxon>Pseudomonas</taxon>
    </lineage>
</organism>
<dbReference type="Proteomes" id="UP001252613">
    <property type="component" value="Unassembled WGS sequence"/>
</dbReference>
<evidence type="ECO:0008006" key="4">
    <source>
        <dbReference type="Google" id="ProtNLM"/>
    </source>
</evidence>
<proteinExistence type="predicted"/>
<dbReference type="AlphaFoldDB" id="A0AAW8M7Q2"/>
<name>A0AAW8M7Q2_9PSED</name>
<sequence length="108" mass="11234">MTKLKFVAAVSVLVTLAGCNVIASKTNILTDDQIKSQAGGALGYSPEELTLVSRRTEGTNTFAALKSKDNQQFNCIINGGNLLTFGMTNPPSCAKKGQPPVSATPFGG</sequence>
<evidence type="ECO:0000313" key="2">
    <source>
        <dbReference type="EMBL" id="MDR6957302.1"/>
    </source>
</evidence>
<dbReference type="PROSITE" id="PS51257">
    <property type="entry name" value="PROKAR_LIPOPROTEIN"/>
    <property type="match status" value="1"/>
</dbReference>